<dbReference type="EMBL" id="JADIMX010000001">
    <property type="protein sequence ID" value="MBO8433692.1"/>
    <property type="molecule type" value="Genomic_DNA"/>
</dbReference>
<accession>A0A9D9DV17</accession>
<reference evidence="1" key="2">
    <citation type="journal article" date="2021" name="PeerJ">
        <title>Extensive microbial diversity within the chicken gut microbiome revealed by metagenomics and culture.</title>
        <authorList>
            <person name="Gilroy R."/>
            <person name="Ravi A."/>
            <person name="Getino M."/>
            <person name="Pursley I."/>
            <person name="Horton D.L."/>
            <person name="Alikhan N.F."/>
            <person name="Baker D."/>
            <person name="Gharbi K."/>
            <person name="Hall N."/>
            <person name="Watson M."/>
            <person name="Adriaenssens E.M."/>
            <person name="Foster-Nyarko E."/>
            <person name="Jarju S."/>
            <person name="Secka A."/>
            <person name="Antonio M."/>
            <person name="Oren A."/>
            <person name="Chaudhuri R.R."/>
            <person name="La Ragione R."/>
            <person name="Hildebrand F."/>
            <person name="Pallen M.J."/>
        </authorList>
    </citation>
    <scope>NUCLEOTIDE SEQUENCE</scope>
    <source>
        <strain evidence="1">F6-4510</strain>
    </source>
</reference>
<proteinExistence type="predicted"/>
<evidence type="ECO:0000313" key="1">
    <source>
        <dbReference type="EMBL" id="MBO8433692.1"/>
    </source>
</evidence>
<reference evidence="1" key="1">
    <citation type="submission" date="2020-10" db="EMBL/GenBank/DDBJ databases">
        <authorList>
            <person name="Gilroy R."/>
        </authorList>
    </citation>
    <scope>NUCLEOTIDE SEQUENCE</scope>
    <source>
        <strain evidence="1">F6-4510</strain>
    </source>
</reference>
<dbReference type="AlphaFoldDB" id="A0A9D9DV17"/>
<comment type="caution">
    <text evidence="1">The sequence shown here is derived from an EMBL/GenBank/DDBJ whole genome shotgun (WGS) entry which is preliminary data.</text>
</comment>
<gene>
    <name evidence="1" type="ORF">IAC55_00035</name>
</gene>
<evidence type="ECO:0000313" key="2">
    <source>
        <dbReference type="Proteomes" id="UP000823611"/>
    </source>
</evidence>
<dbReference type="Proteomes" id="UP000823611">
    <property type="component" value="Unassembled WGS sequence"/>
</dbReference>
<sequence>MDIYTDKNPCCKLFSDIEKTKLGFAYFSNSKELIFDPKTKSILFNDVPVMTDIFDYENGVVEIKSSGWYYIQYILNIPSTAQITSIFSLYKDDLLLEGSIINISKKDTKNSMCFSAQTIHKLEKNSKLSIKSTLPLNIKNSLNYENIVSLFILKLM</sequence>
<organism evidence="1 2">
    <name type="scientific">Candidatus Fimicola merdigallinarum</name>
    <dbReference type="NCBI Taxonomy" id="2840819"/>
    <lineage>
        <taxon>Bacteria</taxon>
        <taxon>Bacillati</taxon>
        <taxon>Bacillota</taxon>
        <taxon>Clostridia</taxon>
        <taxon>Lachnospirales</taxon>
        <taxon>Lachnospiraceae</taxon>
        <taxon>Lachnospiraceae incertae sedis</taxon>
        <taxon>Candidatus Fimicola</taxon>
    </lineage>
</organism>
<name>A0A9D9DV17_9FIRM</name>
<protein>
    <submittedName>
        <fullName evidence="1">Uncharacterized protein</fullName>
    </submittedName>
</protein>